<evidence type="ECO:0000313" key="3">
    <source>
        <dbReference type="Proteomes" id="UP000036932"/>
    </source>
</evidence>
<feature type="domain" description="PhnB-like" evidence="1">
    <location>
        <begin position="3"/>
        <end position="127"/>
    </location>
</feature>
<dbReference type="Gene3D" id="3.30.720.100">
    <property type="match status" value="1"/>
</dbReference>
<dbReference type="PATRIC" id="fig|1705565.3.peg.1447"/>
<proteinExistence type="predicted"/>
<dbReference type="AlphaFoldDB" id="A0A0M1N273"/>
<accession>A0A0M1N273</accession>
<keyword evidence="3" id="KW-1185">Reference proteome</keyword>
<dbReference type="CDD" id="cd06588">
    <property type="entry name" value="PhnB_like"/>
    <property type="match status" value="1"/>
</dbReference>
<keyword evidence="2" id="KW-0489">Methyltransferase</keyword>
<dbReference type="EMBL" id="LIUT01000008">
    <property type="protein sequence ID" value="KOR76130.1"/>
    <property type="molecule type" value="Genomic_DNA"/>
</dbReference>
<sequence>MKKVSPFLMFQGNAEEAMNYYVSVIEDSEITSITRYGPNQPGTEGSVMHATFSLKGQTFMCIDSNVKHDFNFTPSFSIYLTCESEGEIEKLYAALVEGGGAMMPLGNYGFSRKFGWIADKFGVSWQLDLPNEA</sequence>
<dbReference type="Gene3D" id="3.30.720.110">
    <property type="match status" value="1"/>
</dbReference>
<dbReference type="Pfam" id="PF06983">
    <property type="entry name" value="3-dmu-9_3-mt"/>
    <property type="match status" value="1"/>
</dbReference>
<evidence type="ECO:0000259" key="1">
    <source>
        <dbReference type="Pfam" id="PF06983"/>
    </source>
</evidence>
<keyword evidence="2" id="KW-0830">Ubiquinone</keyword>
<keyword evidence="2" id="KW-0808">Transferase</keyword>
<dbReference type="PANTHER" id="PTHR33990">
    <property type="entry name" value="PROTEIN YJDN-RELATED"/>
    <property type="match status" value="1"/>
</dbReference>
<gene>
    <name evidence="2" type="ORF">AM231_26210</name>
</gene>
<organism evidence="2 3">
    <name type="scientific">Paenibacillus solani</name>
    <dbReference type="NCBI Taxonomy" id="1705565"/>
    <lineage>
        <taxon>Bacteria</taxon>
        <taxon>Bacillati</taxon>
        <taxon>Bacillota</taxon>
        <taxon>Bacilli</taxon>
        <taxon>Bacillales</taxon>
        <taxon>Paenibacillaceae</taxon>
        <taxon>Paenibacillus</taxon>
    </lineage>
</organism>
<dbReference type="RefSeq" id="WP_054405289.1">
    <property type="nucleotide sequence ID" value="NZ_LIUT01000008.1"/>
</dbReference>
<dbReference type="GO" id="GO:0032259">
    <property type="term" value="P:methylation"/>
    <property type="evidence" value="ECO:0007669"/>
    <property type="project" value="UniProtKB-KW"/>
</dbReference>
<dbReference type="InterPro" id="IPR028973">
    <property type="entry name" value="PhnB-like"/>
</dbReference>
<protein>
    <submittedName>
        <fullName evidence="2">3-demethylubiquinone-9 3-methyltransferase</fullName>
    </submittedName>
</protein>
<dbReference type="OrthoDB" id="9806473at2"/>
<dbReference type="Proteomes" id="UP000036932">
    <property type="component" value="Unassembled WGS sequence"/>
</dbReference>
<dbReference type="PIRSF" id="PIRSF021700">
    <property type="entry name" value="3_dmu_93_MTrfase"/>
    <property type="match status" value="1"/>
</dbReference>
<evidence type="ECO:0000313" key="2">
    <source>
        <dbReference type="EMBL" id="KOR76130.1"/>
    </source>
</evidence>
<dbReference type="InterPro" id="IPR029068">
    <property type="entry name" value="Glyas_Bleomycin-R_OHBP_Dase"/>
</dbReference>
<reference evidence="3" key="1">
    <citation type="submission" date="2015-08" db="EMBL/GenBank/DDBJ databases">
        <title>Genome sequencing project for genomic taxonomy and phylogenomics of Bacillus-like bacteria.</title>
        <authorList>
            <person name="Liu B."/>
            <person name="Wang J."/>
            <person name="Zhu Y."/>
            <person name="Liu G."/>
            <person name="Chen Q."/>
            <person name="Chen Z."/>
            <person name="Lan J."/>
            <person name="Che J."/>
            <person name="Ge C."/>
            <person name="Shi H."/>
            <person name="Pan Z."/>
            <person name="Liu X."/>
        </authorList>
    </citation>
    <scope>NUCLEOTIDE SEQUENCE [LARGE SCALE GENOMIC DNA]</scope>
    <source>
        <strain evidence="3">FJAT-22460</strain>
    </source>
</reference>
<dbReference type="PANTHER" id="PTHR33990:SF4">
    <property type="entry name" value="PHNB-LIKE DOMAIN-CONTAINING PROTEIN"/>
    <property type="match status" value="1"/>
</dbReference>
<dbReference type="SUPFAM" id="SSF54593">
    <property type="entry name" value="Glyoxalase/Bleomycin resistance protein/Dihydroxybiphenyl dioxygenase"/>
    <property type="match status" value="1"/>
</dbReference>
<name>A0A0M1N273_9BACL</name>
<dbReference type="GO" id="GO:0008168">
    <property type="term" value="F:methyltransferase activity"/>
    <property type="evidence" value="ECO:0007669"/>
    <property type="project" value="UniProtKB-KW"/>
</dbReference>
<dbReference type="InterPro" id="IPR009725">
    <property type="entry name" value="3_dmu_93_MTrfase"/>
</dbReference>
<comment type="caution">
    <text evidence="2">The sequence shown here is derived from an EMBL/GenBank/DDBJ whole genome shotgun (WGS) entry which is preliminary data.</text>
</comment>